<dbReference type="InterPro" id="IPR011598">
    <property type="entry name" value="bHLH_dom"/>
</dbReference>
<evidence type="ECO:0000259" key="1">
    <source>
        <dbReference type="PROSITE" id="PS50888"/>
    </source>
</evidence>
<keyword evidence="3" id="KW-1185">Reference proteome</keyword>
<dbReference type="SUPFAM" id="SSF47459">
    <property type="entry name" value="HLH, helix-loop-helix DNA-binding domain"/>
    <property type="match status" value="1"/>
</dbReference>
<dbReference type="AlphaFoldDB" id="A0A9P9H241"/>
<accession>A0A9P9H241</accession>
<proteinExistence type="predicted"/>
<dbReference type="Pfam" id="PF00010">
    <property type="entry name" value="HLH"/>
    <property type="match status" value="1"/>
</dbReference>
<sequence length="134" mass="15497">HGGNHKVQLRTPSRNRKTSTVCKTPYLLSSSNPSYSFPIDQSGGPFTIKPHCRRLSHNIVEKQYRVRLKVKFEQLLSALPADQLYQDDRNDSKDRRISKADVLCLARRRIVALEQELRELRAERQTVVDSVRVL</sequence>
<dbReference type="Proteomes" id="UP000736672">
    <property type="component" value="Unassembled WGS sequence"/>
</dbReference>
<evidence type="ECO:0000313" key="2">
    <source>
        <dbReference type="EMBL" id="KAH7248467.1"/>
    </source>
</evidence>
<dbReference type="EMBL" id="JAGTJS010000014">
    <property type="protein sequence ID" value="KAH7248467.1"/>
    <property type="molecule type" value="Genomic_DNA"/>
</dbReference>
<name>A0A9P9H241_FUSSL</name>
<feature type="non-terminal residue" evidence="2">
    <location>
        <position position="134"/>
    </location>
</feature>
<dbReference type="Gene3D" id="4.10.280.10">
    <property type="entry name" value="Helix-loop-helix DNA-binding domain"/>
    <property type="match status" value="1"/>
</dbReference>
<dbReference type="PROSITE" id="PS50888">
    <property type="entry name" value="BHLH"/>
    <property type="match status" value="1"/>
</dbReference>
<feature type="domain" description="BHLH" evidence="1">
    <location>
        <begin position="52"/>
        <end position="113"/>
    </location>
</feature>
<dbReference type="GO" id="GO:0046983">
    <property type="term" value="F:protein dimerization activity"/>
    <property type="evidence" value="ECO:0007669"/>
    <property type="project" value="InterPro"/>
</dbReference>
<evidence type="ECO:0000313" key="3">
    <source>
        <dbReference type="Proteomes" id="UP000736672"/>
    </source>
</evidence>
<reference evidence="2" key="1">
    <citation type="journal article" date="2021" name="Nat. Commun.">
        <title>Genetic determinants of endophytism in the Arabidopsis root mycobiome.</title>
        <authorList>
            <person name="Mesny F."/>
            <person name="Miyauchi S."/>
            <person name="Thiergart T."/>
            <person name="Pickel B."/>
            <person name="Atanasova L."/>
            <person name="Karlsson M."/>
            <person name="Huettel B."/>
            <person name="Barry K.W."/>
            <person name="Haridas S."/>
            <person name="Chen C."/>
            <person name="Bauer D."/>
            <person name="Andreopoulos W."/>
            <person name="Pangilinan J."/>
            <person name="LaButti K."/>
            <person name="Riley R."/>
            <person name="Lipzen A."/>
            <person name="Clum A."/>
            <person name="Drula E."/>
            <person name="Henrissat B."/>
            <person name="Kohler A."/>
            <person name="Grigoriev I.V."/>
            <person name="Martin F.M."/>
            <person name="Hacquard S."/>
        </authorList>
    </citation>
    <scope>NUCLEOTIDE SEQUENCE</scope>
    <source>
        <strain evidence="2">FSSC 5 MPI-SDFR-AT-0091</strain>
    </source>
</reference>
<comment type="caution">
    <text evidence="2">The sequence shown here is derived from an EMBL/GenBank/DDBJ whole genome shotgun (WGS) entry which is preliminary data.</text>
</comment>
<dbReference type="InterPro" id="IPR036638">
    <property type="entry name" value="HLH_DNA-bd_sf"/>
</dbReference>
<gene>
    <name evidence="2" type="ORF">B0J15DRAFT_363377</name>
</gene>
<organism evidence="2 3">
    <name type="scientific">Fusarium solani</name>
    <name type="common">Filamentous fungus</name>
    <dbReference type="NCBI Taxonomy" id="169388"/>
    <lineage>
        <taxon>Eukaryota</taxon>
        <taxon>Fungi</taxon>
        <taxon>Dikarya</taxon>
        <taxon>Ascomycota</taxon>
        <taxon>Pezizomycotina</taxon>
        <taxon>Sordariomycetes</taxon>
        <taxon>Hypocreomycetidae</taxon>
        <taxon>Hypocreales</taxon>
        <taxon>Nectriaceae</taxon>
        <taxon>Fusarium</taxon>
        <taxon>Fusarium solani species complex</taxon>
    </lineage>
</organism>
<feature type="non-terminal residue" evidence="2">
    <location>
        <position position="1"/>
    </location>
</feature>
<dbReference type="SMART" id="SM00353">
    <property type="entry name" value="HLH"/>
    <property type="match status" value="1"/>
</dbReference>
<dbReference type="OrthoDB" id="3542681at2759"/>
<protein>
    <recommendedName>
        <fullName evidence="1">BHLH domain-containing protein</fullName>
    </recommendedName>
</protein>